<dbReference type="InterPro" id="IPR006634">
    <property type="entry name" value="TLC-dom"/>
</dbReference>
<keyword evidence="3 6" id="KW-1133">Transmembrane helix</keyword>
<keyword evidence="2 5" id="KW-0812">Transmembrane</keyword>
<dbReference type="OrthoDB" id="10266980at2759"/>
<dbReference type="InterPro" id="IPR050846">
    <property type="entry name" value="TLCD"/>
</dbReference>
<dbReference type="EMBL" id="CAJNNV010030809">
    <property type="protein sequence ID" value="CAE8633568.1"/>
    <property type="molecule type" value="Genomic_DNA"/>
</dbReference>
<keyword evidence="11" id="KW-1185">Reference proteome</keyword>
<evidence type="ECO:0000256" key="5">
    <source>
        <dbReference type="PROSITE-ProRule" id="PRU00205"/>
    </source>
</evidence>
<feature type="transmembrane region" description="Helical" evidence="6">
    <location>
        <begin position="43"/>
        <end position="67"/>
    </location>
</feature>
<feature type="transmembrane region" description="Helical" evidence="6">
    <location>
        <begin position="167"/>
        <end position="187"/>
    </location>
</feature>
<dbReference type="AlphaFoldDB" id="A0A813H7E7"/>
<evidence type="ECO:0000313" key="11">
    <source>
        <dbReference type="Proteomes" id="UP000654075"/>
    </source>
</evidence>
<comment type="caution">
    <text evidence="9">The sequence shown here is derived from an EMBL/GenBank/DDBJ whole genome shotgun (WGS) entry which is preliminary data.</text>
</comment>
<evidence type="ECO:0000313" key="10">
    <source>
        <dbReference type="EMBL" id="CAE8683282.1"/>
    </source>
</evidence>
<feature type="transmembrane region" description="Helical" evidence="6">
    <location>
        <begin position="114"/>
        <end position="133"/>
    </location>
</feature>
<evidence type="ECO:0000256" key="3">
    <source>
        <dbReference type="ARBA" id="ARBA00022989"/>
    </source>
</evidence>
<reference evidence="9" key="1">
    <citation type="submission" date="2021-02" db="EMBL/GenBank/DDBJ databases">
        <authorList>
            <person name="Dougan E. K."/>
            <person name="Rhodes N."/>
            <person name="Thang M."/>
            <person name="Chan C."/>
        </authorList>
    </citation>
    <scope>NUCLEOTIDE SEQUENCE</scope>
</reference>
<feature type="transmembrane region" description="Helical" evidence="6">
    <location>
        <begin position="79"/>
        <end position="102"/>
    </location>
</feature>
<dbReference type="PANTHER" id="PTHR13439">
    <property type="entry name" value="CT120 PROTEIN"/>
    <property type="match status" value="1"/>
</dbReference>
<evidence type="ECO:0000313" key="8">
    <source>
        <dbReference type="EMBL" id="CAE8585741.1"/>
    </source>
</evidence>
<comment type="subcellular location">
    <subcellularLocation>
        <location evidence="1">Membrane</location>
        <topology evidence="1">Multi-pass membrane protein</topology>
    </subcellularLocation>
</comment>
<evidence type="ECO:0000259" key="7">
    <source>
        <dbReference type="PROSITE" id="PS50922"/>
    </source>
</evidence>
<feature type="domain" description="TLC" evidence="7">
    <location>
        <begin position="70"/>
        <end position="275"/>
    </location>
</feature>
<evidence type="ECO:0000256" key="2">
    <source>
        <dbReference type="ARBA" id="ARBA00022692"/>
    </source>
</evidence>
<dbReference type="EMBL" id="CAJNNV010001750">
    <property type="protein sequence ID" value="CAE8585741.1"/>
    <property type="molecule type" value="Genomic_DNA"/>
</dbReference>
<name>A0A813H7E7_POLGL</name>
<sequence>MQATSFSAAVAFEHRSAMSDQGVCAPWLGHILPWFQPWLQMPIHQALVISVAGWACVLVIIWALPFLSLEFKQQGADRLMSVVHSVLATILGVLAEVCATPACIEGDSWVRGPMMMIIGYLAVDLASMLVCDVWQGWRSVDSSMVLHHVFILAMFGLGVFFDIGVYFAAALLINEASTPFMTLMWYLTFSGRKETPLFLVNGVAFALVFFLCRIVFIPFSFYQFASLNFCSPGGSDWTSMRMRCAPIMAAGYAAIFALNLMWFKKILMGALKKLLQRSDALFSHDDQQLLEDGENGEDEDSCHS</sequence>
<dbReference type="Proteomes" id="UP000626109">
    <property type="component" value="Unassembled WGS sequence"/>
</dbReference>
<dbReference type="SMART" id="SM00724">
    <property type="entry name" value="TLC"/>
    <property type="match status" value="1"/>
</dbReference>
<feature type="transmembrane region" description="Helical" evidence="6">
    <location>
        <begin position="199"/>
        <end position="225"/>
    </location>
</feature>
<evidence type="ECO:0000256" key="4">
    <source>
        <dbReference type="ARBA" id="ARBA00023136"/>
    </source>
</evidence>
<accession>A0A813H7E7</accession>
<dbReference type="PROSITE" id="PS50922">
    <property type="entry name" value="TLC"/>
    <property type="match status" value="1"/>
</dbReference>
<evidence type="ECO:0000313" key="9">
    <source>
        <dbReference type="EMBL" id="CAE8633568.1"/>
    </source>
</evidence>
<dbReference type="GO" id="GO:0005783">
    <property type="term" value="C:endoplasmic reticulum"/>
    <property type="evidence" value="ECO:0007669"/>
    <property type="project" value="TreeGrafter"/>
</dbReference>
<gene>
    <name evidence="8" type="ORF">PGLA1383_LOCUS4644</name>
    <name evidence="9" type="ORF">PGLA1383_LOCUS49434</name>
    <name evidence="10" type="ORF">PGLA2088_LOCUS23376</name>
</gene>
<evidence type="ECO:0000256" key="6">
    <source>
        <dbReference type="SAM" id="Phobius"/>
    </source>
</evidence>
<feature type="transmembrane region" description="Helical" evidence="6">
    <location>
        <begin position="245"/>
        <end position="263"/>
    </location>
</feature>
<dbReference type="GO" id="GO:0016020">
    <property type="term" value="C:membrane"/>
    <property type="evidence" value="ECO:0007669"/>
    <property type="project" value="UniProtKB-SubCell"/>
</dbReference>
<protein>
    <recommendedName>
        <fullName evidence="7">TLC domain-containing protein</fullName>
    </recommendedName>
</protein>
<proteinExistence type="predicted"/>
<dbReference type="Proteomes" id="UP000654075">
    <property type="component" value="Unassembled WGS sequence"/>
</dbReference>
<organism evidence="9 11">
    <name type="scientific">Polarella glacialis</name>
    <name type="common">Dinoflagellate</name>
    <dbReference type="NCBI Taxonomy" id="89957"/>
    <lineage>
        <taxon>Eukaryota</taxon>
        <taxon>Sar</taxon>
        <taxon>Alveolata</taxon>
        <taxon>Dinophyceae</taxon>
        <taxon>Suessiales</taxon>
        <taxon>Suessiaceae</taxon>
        <taxon>Polarella</taxon>
    </lineage>
</organism>
<evidence type="ECO:0000256" key="1">
    <source>
        <dbReference type="ARBA" id="ARBA00004141"/>
    </source>
</evidence>
<dbReference type="GO" id="GO:0055088">
    <property type="term" value="P:lipid homeostasis"/>
    <property type="evidence" value="ECO:0007669"/>
    <property type="project" value="TreeGrafter"/>
</dbReference>
<dbReference type="Pfam" id="PF03798">
    <property type="entry name" value="TRAM_LAG1_CLN8"/>
    <property type="match status" value="1"/>
</dbReference>
<dbReference type="EMBL" id="CAJNNW010026178">
    <property type="protein sequence ID" value="CAE8683282.1"/>
    <property type="molecule type" value="Genomic_DNA"/>
</dbReference>
<dbReference type="PANTHER" id="PTHR13439:SF0">
    <property type="entry name" value="TOPOISOMERASE I DAMAGE AFFECTED PROTEIN 4"/>
    <property type="match status" value="1"/>
</dbReference>
<keyword evidence="4 5" id="KW-0472">Membrane</keyword>
<feature type="transmembrane region" description="Helical" evidence="6">
    <location>
        <begin position="145"/>
        <end position="161"/>
    </location>
</feature>